<evidence type="ECO:0000313" key="3">
    <source>
        <dbReference type="Proteomes" id="UP001500282"/>
    </source>
</evidence>
<comment type="caution">
    <text evidence="2">The sequence shown here is derived from an EMBL/GenBank/DDBJ whole genome shotgun (WGS) entry which is preliminary data.</text>
</comment>
<proteinExistence type="predicted"/>
<accession>A0ABN1X509</accession>
<dbReference type="Proteomes" id="UP001500282">
    <property type="component" value="Unassembled WGS sequence"/>
</dbReference>
<sequence>MRIHPIPVIPGWHAQPGRVGRGTRDITQSSDAAAQGAVTEGIGDPDSGAVISTRGTMHYQVRHAR</sequence>
<evidence type="ECO:0000256" key="1">
    <source>
        <dbReference type="SAM" id="MobiDB-lite"/>
    </source>
</evidence>
<gene>
    <name evidence="2" type="ORF">GCM10009579_54520</name>
</gene>
<protein>
    <submittedName>
        <fullName evidence="2">Uncharacterized protein</fullName>
    </submittedName>
</protein>
<evidence type="ECO:0000313" key="2">
    <source>
        <dbReference type="EMBL" id="GAA1285399.1"/>
    </source>
</evidence>
<reference evidence="2 3" key="1">
    <citation type="journal article" date="2019" name="Int. J. Syst. Evol. Microbiol.">
        <title>The Global Catalogue of Microorganisms (GCM) 10K type strain sequencing project: providing services to taxonomists for standard genome sequencing and annotation.</title>
        <authorList>
            <consortium name="The Broad Institute Genomics Platform"/>
            <consortium name="The Broad Institute Genome Sequencing Center for Infectious Disease"/>
            <person name="Wu L."/>
            <person name="Ma J."/>
        </authorList>
    </citation>
    <scope>NUCLEOTIDE SEQUENCE [LARGE SCALE GENOMIC DNA]</scope>
    <source>
        <strain evidence="2 3">JCM 11448</strain>
    </source>
</reference>
<keyword evidence="3" id="KW-1185">Reference proteome</keyword>
<feature type="region of interest" description="Disordered" evidence="1">
    <location>
        <begin position="1"/>
        <end position="51"/>
    </location>
</feature>
<name>A0ABN1X509_9ACTN</name>
<dbReference type="EMBL" id="BAAAIH010000034">
    <property type="protein sequence ID" value="GAA1285399.1"/>
    <property type="molecule type" value="Genomic_DNA"/>
</dbReference>
<organism evidence="2 3">
    <name type="scientific">Streptomyces javensis</name>
    <dbReference type="NCBI Taxonomy" id="114698"/>
    <lineage>
        <taxon>Bacteria</taxon>
        <taxon>Bacillati</taxon>
        <taxon>Actinomycetota</taxon>
        <taxon>Actinomycetes</taxon>
        <taxon>Kitasatosporales</taxon>
        <taxon>Streptomycetaceae</taxon>
        <taxon>Streptomyces</taxon>
        <taxon>Streptomyces violaceusniger group</taxon>
    </lineage>
</organism>